<keyword evidence="3" id="KW-1185">Reference proteome</keyword>
<keyword evidence="2" id="KW-0378">Hydrolase</keyword>
<proteinExistence type="predicted"/>
<dbReference type="eggNOG" id="COG1574">
    <property type="taxonomic scope" value="Bacteria"/>
</dbReference>
<dbReference type="AlphaFoldDB" id="A0A133PA58"/>
<dbReference type="PATRIC" id="fig|851.8.peg.314"/>
<dbReference type="CDD" id="cd01300">
    <property type="entry name" value="YtcJ_like"/>
    <property type="match status" value="1"/>
</dbReference>
<dbReference type="SUPFAM" id="SSF51338">
    <property type="entry name" value="Composite domain of metallo-dependent hydrolases"/>
    <property type="match status" value="1"/>
</dbReference>
<dbReference type="GO" id="GO:0016810">
    <property type="term" value="F:hydrolase activity, acting on carbon-nitrogen (but not peptide) bonds"/>
    <property type="evidence" value="ECO:0007669"/>
    <property type="project" value="InterPro"/>
</dbReference>
<evidence type="ECO:0000313" key="2">
    <source>
        <dbReference type="EMBL" id="KXA25442.1"/>
    </source>
</evidence>
<dbReference type="InterPro" id="IPR033932">
    <property type="entry name" value="YtcJ-like"/>
</dbReference>
<reference evidence="3" key="1">
    <citation type="submission" date="2016-01" db="EMBL/GenBank/DDBJ databases">
        <authorList>
            <person name="Mitreva M."/>
            <person name="Pepin K.H."/>
            <person name="Mihindukulasuriya K.A."/>
            <person name="Fulton R."/>
            <person name="Fronick C."/>
            <person name="O'Laughlin M."/>
            <person name="Miner T."/>
            <person name="Herter B."/>
            <person name="Rosa B.A."/>
            <person name="Cordes M."/>
            <person name="Tomlinson C."/>
            <person name="Wollam A."/>
            <person name="Palsikar V.B."/>
            <person name="Mardis E.R."/>
            <person name="Wilson R.K."/>
        </authorList>
    </citation>
    <scope>NUCLEOTIDE SEQUENCE [LARGE SCALE GENOMIC DNA]</scope>
    <source>
        <strain evidence="3">MJR7757B</strain>
    </source>
</reference>
<dbReference type="Gene3D" id="3.20.20.140">
    <property type="entry name" value="Metal-dependent hydrolases"/>
    <property type="match status" value="1"/>
</dbReference>
<dbReference type="PROSITE" id="PS51222">
    <property type="entry name" value="DCD"/>
    <property type="match status" value="1"/>
</dbReference>
<name>A0A133PA58_FUSNU</name>
<dbReference type="InterPro" id="IPR011059">
    <property type="entry name" value="Metal-dep_hydrolase_composite"/>
</dbReference>
<evidence type="ECO:0000259" key="1">
    <source>
        <dbReference type="PROSITE" id="PS51222"/>
    </source>
</evidence>
<feature type="domain" description="DCD" evidence="1">
    <location>
        <begin position="411"/>
        <end position="517"/>
    </location>
</feature>
<dbReference type="Gene3D" id="2.30.40.10">
    <property type="entry name" value="Urease, subunit C, domain 1"/>
    <property type="match status" value="1"/>
</dbReference>
<dbReference type="PANTHER" id="PTHR22642:SF22">
    <property type="entry name" value="EXOENZYMES REGULATORY PROTEIN AEPA"/>
    <property type="match status" value="1"/>
</dbReference>
<sequence length="517" mass="58874">MNFSGGIKMYADIIIKNAKCITVNNEKVFEWLAIKDKKIIAIDNGKKYNSLINETTIILDAKGKSVLPGFIDSHFHLVQTAMNEEGINLHDVSSFEEIGKKIKKANSKSKESIFGVRLEKENLQEKKFPDRKVLDKFSDDIPIWINNLDYQVSILNTYGLLYYKIPFRIDGIELDEKGAPTGIFRGKANATLRTNILNSYPNKNREENIRKLIPKLLEVGITTINAMEGGYMYSDKDANFIYEHIADFPIDIVLFYQCLDLDKVREKKLKRIGGSLYIDGTMGARTAALTFEYNDKKGEMGRLIFSQKELNEFVEECYINKLQLSLYTIGDRAIETALNAHEYALEKTGIKDLRHRMEHVELASLLQIKRAKKLGIIFSMNPTYEKYWGGSNKMYSQRLGKKYVETNKFREIIDGGLTLCGGSDSDVCDYNPFVGIHSAVNHPVKKHRISLYEAIKMYTVNGAYAIFEENNKGSLEIGKLADIIILDTDIFEMDTENIDKVKVLCTIKSGKILYNAI</sequence>
<gene>
    <name evidence="2" type="ORF">HMPREF3221_00314</name>
</gene>
<dbReference type="Proteomes" id="UP000070401">
    <property type="component" value="Unassembled WGS sequence"/>
</dbReference>
<accession>A0A133PA58</accession>
<dbReference type="PANTHER" id="PTHR22642">
    <property type="entry name" value="IMIDAZOLONEPROPIONASE"/>
    <property type="match status" value="1"/>
</dbReference>
<dbReference type="EMBL" id="LRPY01000029">
    <property type="protein sequence ID" value="KXA25442.1"/>
    <property type="molecule type" value="Genomic_DNA"/>
</dbReference>
<dbReference type="SUPFAM" id="SSF51556">
    <property type="entry name" value="Metallo-dependent hydrolases"/>
    <property type="match status" value="1"/>
</dbReference>
<dbReference type="STRING" id="1408287.GCA_000493815_00282"/>
<protein>
    <submittedName>
        <fullName evidence="2">Amidohydrolase family protein</fullName>
    </submittedName>
</protein>
<dbReference type="Gene3D" id="3.10.310.70">
    <property type="match status" value="1"/>
</dbReference>
<dbReference type="Pfam" id="PF07969">
    <property type="entry name" value="Amidohydro_3"/>
    <property type="match status" value="1"/>
</dbReference>
<comment type="caution">
    <text evidence="2">The sequence shown here is derived from an EMBL/GenBank/DDBJ whole genome shotgun (WGS) entry which is preliminary data.</text>
</comment>
<organism evidence="2 3">
    <name type="scientific">Fusobacterium nucleatum</name>
    <dbReference type="NCBI Taxonomy" id="851"/>
    <lineage>
        <taxon>Bacteria</taxon>
        <taxon>Fusobacteriati</taxon>
        <taxon>Fusobacteriota</taxon>
        <taxon>Fusobacteriia</taxon>
        <taxon>Fusobacteriales</taxon>
        <taxon>Fusobacteriaceae</taxon>
        <taxon>Fusobacterium</taxon>
    </lineage>
</organism>
<dbReference type="InterPro" id="IPR013989">
    <property type="entry name" value="Dev_and_cell_death_domain"/>
</dbReference>
<dbReference type="InterPro" id="IPR013108">
    <property type="entry name" value="Amidohydro_3"/>
</dbReference>
<evidence type="ECO:0000313" key="3">
    <source>
        <dbReference type="Proteomes" id="UP000070401"/>
    </source>
</evidence>
<dbReference type="InterPro" id="IPR032466">
    <property type="entry name" value="Metal_Hydrolase"/>
</dbReference>